<dbReference type="InterPro" id="IPR007497">
    <property type="entry name" value="SIMPL/DUF541"/>
</dbReference>
<dbReference type="EMBL" id="BAND01000011">
    <property type="protein sequence ID" value="GAJ27965.1"/>
    <property type="molecule type" value="Genomic_DNA"/>
</dbReference>
<feature type="chain" id="PRO_5030001299" description="Outer membrane protein" evidence="1">
    <location>
        <begin position="23"/>
        <end position="225"/>
    </location>
</feature>
<dbReference type="OrthoDB" id="7225427at2"/>
<sequence length="225" mass="23962">MKRSSLPVLLATLSLFWGGARAAEETDTLLHLNATGRASAAPSLLTATFSAEASGADAAAAQARVNALTQQAEKRAAQIPSLKLLAQDYNVVQDGTKPAKPHWTASQTLSLSGTDSVAVLKLAGTMQADGLLLNDLRWSLDPQTRDALLRQAREDALRRLQADAADAAHTLGLHFKKFRTVSLVAPTEPRPMMMMARMAAVSAPQRSEEPQDVSIMATGEAILQP</sequence>
<dbReference type="Gene3D" id="3.30.110.170">
    <property type="entry name" value="Protein of unknown function (DUF541), domain 1"/>
    <property type="match status" value="1"/>
</dbReference>
<dbReference type="GO" id="GO:0006974">
    <property type="term" value="P:DNA damage response"/>
    <property type="evidence" value="ECO:0007669"/>
    <property type="project" value="TreeGrafter"/>
</dbReference>
<dbReference type="Pfam" id="PF04402">
    <property type="entry name" value="SIMPL"/>
    <property type="match status" value="1"/>
</dbReference>
<keyword evidence="1" id="KW-0732">Signal</keyword>
<dbReference type="Gene3D" id="3.30.70.2970">
    <property type="entry name" value="Protein of unknown function (DUF541), domain 2"/>
    <property type="match status" value="1"/>
</dbReference>
<evidence type="ECO:0000256" key="1">
    <source>
        <dbReference type="SAM" id="SignalP"/>
    </source>
</evidence>
<feature type="signal peptide" evidence="1">
    <location>
        <begin position="1"/>
        <end position="22"/>
    </location>
</feature>
<proteinExistence type="predicted"/>
<dbReference type="RefSeq" id="WP_042055987.1">
    <property type="nucleotide sequence ID" value="NZ_BAND01000011.1"/>
</dbReference>
<keyword evidence="3" id="KW-1185">Reference proteome</keyword>
<reference evidence="2 3" key="2">
    <citation type="journal article" date="2014" name="FEMS Microbiol. Lett.">
        <title>Draft genomic DNA sequence of the facultatively methylotrophic bacterium Acidomonas methanolica type strain MB58.</title>
        <authorList>
            <person name="Higashiura N."/>
            <person name="Hadano H."/>
            <person name="Hirakawa H."/>
            <person name="Matsutani M."/>
            <person name="Takabe S."/>
            <person name="Matsushita K."/>
            <person name="Azuma Y."/>
        </authorList>
    </citation>
    <scope>NUCLEOTIDE SEQUENCE [LARGE SCALE GENOMIC DNA]</scope>
    <source>
        <strain evidence="2 3">MB58</strain>
    </source>
</reference>
<dbReference type="PANTHER" id="PTHR34387">
    <property type="entry name" value="SLR1258 PROTEIN"/>
    <property type="match status" value="1"/>
</dbReference>
<name>A0A023D2H0_ACIMT</name>
<dbReference type="PANTHER" id="PTHR34387:SF2">
    <property type="entry name" value="SLR1258 PROTEIN"/>
    <property type="match status" value="1"/>
</dbReference>
<protein>
    <recommendedName>
        <fullName evidence="4">Outer membrane protein</fullName>
    </recommendedName>
</protein>
<dbReference type="InterPro" id="IPR052022">
    <property type="entry name" value="26kDa_periplasmic_antigen"/>
</dbReference>
<dbReference type="AlphaFoldDB" id="A0A023D2H0"/>
<evidence type="ECO:0000313" key="2">
    <source>
        <dbReference type="EMBL" id="GAJ27965.1"/>
    </source>
</evidence>
<comment type="caution">
    <text evidence="2">The sequence shown here is derived from an EMBL/GenBank/DDBJ whole genome shotgun (WGS) entry which is preliminary data.</text>
</comment>
<reference evidence="3" key="1">
    <citation type="journal article" date="2014" name="FEMS Microbiol. Lett.">
        <title>Draft Genomic DNA Sequence of the Facultatively Methylotrophic Bacterium Acidomonas methanolica type strain MB58.</title>
        <authorList>
            <person name="Higashiura N."/>
            <person name="Hadano H."/>
            <person name="Hirakawa H."/>
            <person name="Matsutani M."/>
            <person name="Takabe S."/>
            <person name="Matsushita K."/>
            <person name="Azuma Y."/>
        </authorList>
    </citation>
    <scope>NUCLEOTIDE SEQUENCE [LARGE SCALE GENOMIC DNA]</scope>
    <source>
        <strain evidence="3">MB58</strain>
    </source>
</reference>
<evidence type="ECO:0000313" key="3">
    <source>
        <dbReference type="Proteomes" id="UP000019760"/>
    </source>
</evidence>
<evidence type="ECO:0008006" key="4">
    <source>
        <dbReference type="Google" id="ProtNLM"/>
    </source>
</evidence>
<organism evidence="2 3">
    <name type="scientific">Acidomonas methanolica NBRC 104435</name>
    <dbReference type="NCBI Taxonomy" id="1231351"/>
    <lineage>
        <taxon>Bacteria</taxon>
        <taxon>Pseudomonadati</taxon>
        <taxon>Pseudomonadota</taxon>
        <taxon>Alphaproteobacteria</taxon>
        <taxon>Acetobacterales</taxon>
        <taxon>Acetobacteraceae</taxon>
        <taxon>Acidomonas</taxon>
    </lineage>
</organism>
<gene>
    <name evidence="2" type="ORF">Amme_011_065</name>
</gene>
<dbReference type="Proteomes" id="UP000019760">
    <property type="component" value="Unassembled WGS sequence"/>
</dbReference>
<accession>A0A023D2H0</accession>